<feature type="transmembrane region" description="Helical" evidence="2">
    <location>
        <begin position="12"/>
        <end position="30"/>
    </location>
</feature>
<organism evidence="4 5">
    <name type="scientific">Callorhinchus milii</name>
    <name type="common">Ghost shark</name>
    <dbReference type="NCBI Taxonomy" id="7868"/>
    <lineage>
        <taxon>Eukaryota</taxon>
        <taxon>Metazoa</taxon>
        <taxon>Chordata</taxon>
        <taxon>Craniata</taxon>
        <taxon>Vertebrata</taxon>
        <taxon>Chondrichthyes</taxon>
        <taxon>Holocephali</taxon>
        <taxon>Chimaeriformes</taxon>
        <taxon>Callorhinchidae</taxon>
        <taxon>Callorhinchus</taxon>
    </lineage>
</organism>
<keyword evidence="5" id="KW-1185">Reference proteome</keyword>
<reference evidence="5" key="2">
    <citation type="journal article" date="2007" name="PLoS Biol.">
        <title>Survey sequencing and comparative analysis of the elephant shark (Callorhinchus milii) genome.</title>
        <authorList>
            <person name="Venkatesh B."/>
            <person name="Kirkness E.F."/>
            <person name="Loh Y.H."/>
            <person name="Halpern A.L."/>
            <person name="Lee A.P."/>
            <person name="Johnson J."/>
            <person name="Dandona N."/>
            <person name="Viswanathan L.D."/>
            <person name="Tay A."/>
            <person name="Venter J.C."/>
            <person name="Strausberg R.L."/>
            <person name="Brenner S."/>
        </authorList>
    </citation>
    <scope>NUCLEOTIDE SEQUENCE [LARGE SCALE GENOMIC DNA]</scope>
</reference>
<dbReference type="PANTHER" id="PTHR12015">
    <property type="entry name" value="SMALL INDUCIBLE CYTOKINE A"/>
    <property type="match status" value="1"/>
</dbReference>
<dbReference type="SUPFAM" id="SSF54117">
    <property type="entry name" value="Interleukin 8-like chemokines"/>
    <property type="match status" value="1"/>
</dbReference>
<reference evidence="4" key="4">
    <citation type="submission" date="2025-08" db="UniProtKB">
        <authorList>
            <consortium name="Ensembl"/>
        </authorList>
    </citation>
    <scope>IDENTIFICATION</scope>
</reference>
<reference evidence="4" key="5">
    <citation type="submission" date="2025-09" db="UniProtKB">
        <authorList>
            <consortium name="Ensembl"/>
        </authorList>
    </citation>
    <scope>IDENTIFICATION</scope>
</reference>
<proteinExistence type="predicted"/>
<dbReference type="PANTHER" id="PTHR12015:SF165">
    <property type="entry name" value="CHEMOKINE (C-C MOTIF) LIGAND 34A, DUPLICATE 4-RELATED"/>
    <property type="match status" value="1"/>
</dbReference>
<dbReference type="Gene3D" id="2.40.50.40">
    <property type="match status" value="1"/>
</dbReference>
<dbReference type="Proteomes" id="UP000314986">
    <property type="component" value="Unassembled WGS sequence"/>
</dbReference>
<evidence type="ECO:0000313" key="4">
    <source>
        <dbReference type="Ensembl" id="ENSCMIP00000034870.1"/>
    </source>
</evidence>
<dbReference type="OrthoDB" id="9930747at2759"/>
<dbReference type="InParanoid" id="A0A4W3JSB9"/>
<gene>
    <name evidence="4" type="primary">LOC103174787</name>
</gene>
<dbReference type="InterPro" id="IPR036048">
    <property type="entry name" value="Interleukin_8-like_sf"/>
</dbReference>
<dbReference type="Ensembl" id="ENSCMIT00000035392.1">
    <property type="protein sequence ID" value="ENSCMIP00000034870.1"/>
    <property type="gene ID" value="ENSCMIG00000014782.1"/>
</dbReference>
<evidence type="ECO:0000259" key="3">
    <source>
        <dbReference type="SMART" id="SM00199"/>
    </source>
</evidence>
<evidence type="ECO:0000256" key="2">
    <source>
        <dbReference type="SAM" id="Phobius"/>
    </source>
</evidence>
<evidence type="ECO:0000256" key="1">
    <source>
        <dbReference type="ARBA" id="ARBA00022514"/>
    </source>
</evidence>
<dbReference type="CDD" id="cd00272">
    <property type="entry name" value="Chemokine_CC"/>
    <property type="match status" value="1"/>
</dbReference>
<keyword evidence="1" id="KW-0202">Cytokine</keyword>
<keyword evidence="2" id="KW-0472">Membrane</keyword>
<dbReference type="GO" id="GO:0006955">
    <property type="term" value="P:immune response"/>
    <property type="evidence" value="ECO:0007669"/>
    <property type="project" value="InterPro"/>
</dbReference>
<keyword evidence="2" id="KW-0812">Transmembrane</keyword>
<dbReference type="InterPro" id="IPR001811">
    <property type="entry name" value="Chemokine_IL8-like_dom"/>
</dbReference>
<dbReference type="Pfam" id="PF00048">
    <property type="entry name" value="IL8"/>
    <property type="match status" value="1"/>
</dbReference>
<dbReference type="GO" id="GO:0005615">
    <property type="term" value="C:extracellular space"/>
    <property type="evidence" value="ECO:0007669"/>
    <property type="project" value="UniProtKB-KW"/>
</dbReference>
<sequence length="104" mass="11683">MQCLLDRRLTHIALLVMVFAFITVVGGNYLRPSSVTTSCCRSVSSKKVPFTITHYRIQKALKPCVAAVIFYTKEKGAICAHPKAYWVRKKIREINPTGLKNADV</sequence>
<dbReference type="InterPro" id="IPR039809">
    <property type="entry name" value="Chemokine_b/g/d"/>
</dbReference>
<name>A0A4W3JSB9_CALMI</name>
<evidence type="ECO:0000313" key="5">
    <source>
        <dbReference type="Proteomes" id="UP000314986"/>
    </source>
</evidence>
<reference evidence="5" key="3">
    <citation type="journal article" date="2014" name="Nature">
        <title>Elephant shark genome provides unique insights into gnathostome evolution.</title>
        <authorList>
            <consortium name="International Elephant Shark Genome Sequencing Consortium"/>
            <person name="Venkatesh B."/>
            <person name="Lee A.P."/>
            <person name="Ravi V."/>
            <person name="Maurya A.K."/>
            <person name="Lian M.M."/>
            <person name="Swann J.B."/>
            <person name="Ohta Y."/>
            <person name="Flajnik M.F."/>
            <person name="Sutoh Y."/>
            <person name="Kasahara M."/>
            <person name="Hoon S."/>
            <person name="Gangu V."/>
            <person name="Roy S.W."/>
            <person name="Irimia M."/>
            <person name="Korzh V."/>
            <person name="Kondrychyn I."/>
            <person name="Lim Z.W."/>
            <person name="Tay B.H."/>
            <person name="Tohari S."/>
            <person name="Kong K.W."/>
            <person name="Ho S."/>
            <person name="Lorente-Galdos B."/>
            <person name="Quilez J."/>
            <person name="Marques-Bonet T."/>
            <person name="Raney B.J."/>
            <person name="Ingham P.W."/>
            <person name="Tay A."/>
            <person name="Hillier L.W."/>
            <person name="Minx P."/>
            <person name="Boehm T."/>
            <person name="Wilson R.K."/>
            <person name="Brenner S."/>
            <person name="Warren W.C."/>
        </authorList>
    </citation>
    <scope>NUCLEOTIDE SEQUENCE [LARGE SCALE GENOMIC DNA]</scope>
</reference>
<dbReference type="GO" id="GO:0008009">
    <property type="term" value="F:chemokine activity"/>
    <property type="evidence" value="ECO:0007669"/>
    <property type="project" value="InterPro"/>
</dbReference>
<keyword evidence="2" id="KW-1133">Transmembrane helix</keyword>
<feature type="domain" description="Chemokine interleukin-8-like" evidence="3">
    <location>
        <begin position="36"/>
        <end position="94"/>
    </location>
</feature>
<reference evidence="5" key="1">
    <citation type="journal article" date="2006" name="Science">
        <title>Ancient noncoding elements conserved in the human genome.</title>
        <authorList>
            <person name="Venkatesh B."/>
            <person name="Kirkness E.F."/>
            <person name="Loh Y.H."/>
            <person name="Halpern A.L."/>
            <person name="Lee A.P."/>
            <person name="Johnson J."/>
            <person name="Dandona N."/>
            <person name="Viswanathan L.D."/>
            <person name="Tay A."/>
            <person name="Venter J.C."/>
            <person name="Strausberg R.L."/>
            <person name="Brenner S."/>
        </authorList>
    </citation>
    <scope>NUCLEOTIDE SEQUENCE [LARGE SCALE GENOMIC DNA]</scope>
</reference>
<protein>
    <submittedName>
        <fullName evidence="4">Eotaxin-like</fullName>
    </submittedName>
</protein>
<accession>A0A4W3JSB9</accession>
<dbReference type="AlphaFoldDB" id="A0A4W3JSB9"/>
<dbReference type="GeneTree" id="ENSGT01150000287091"/>
<dbReference type="GeneID" id="103174787"/>
<dbReference type="SMART" id="SM00199">
    <property type="entry name" value="SCY"/>
    <property type="match status" value="1"/>
</dbReference>